<keyword evidence="2" id="KW-1185">Reference proteome</keyword>
<dbReference type="NCBIfam" id="TIGR04372">
    <property type="entry name" value="glycosyl_04372"/>
    <property type="match status" value="1"/>
</dbReference>
<dbReference type="EMBL" id="AP026708">
    <property type="protein sequence ID" value="BDQ32981.1"/>
    <property type="molecule type" value="Genomic_DNA"/>
</dbReference>
<proteinExistence type="predicted"/>
<accession>A0ABN6RQ91</accession>
<organism evidence="1 2">
    <name type="scientific">Pseudodesulfovibrio portus</name>
    <dbReference type="NCBI Taxonomy" id="231439"/>
    <lineage>
        <taxon>Bacteria</taxon>
        <taxon>Pseudomonadati</taxon>
        <taxon>Thermodesulfobacteriota</taxon>
        <taxon>Desulfovibrionia</taxon>
        <taxon>Desulfovibrionales</taxon>
        <taxon>Desulfovibrionaceae</taxon>
    </lineage>
</organism>
<evidence type="ECO:0000313" key="1">
    <source>
        <dbReference type="EMBL" id="BDQ32981.1"/>
    </source>
</evidence>
<dbReference type="InterPro" id="IPR030808">
    <property type="entry name" value="Glycosyl_04372"/>
</dbReference>
<name>A0ABN6RQ91_9BACT</name>
<protein>
    <submittedName>
        <fullName evidence="1">Uncharacterized protein</fullName>
    </submittedName>
</protein>
<gene>
    <name evidence="1" type="ORF">JCM14722_05230</name>
</gene>
<sequence>MCELELGLRPKEFCVYVHRDKPSNHALLAMHKRVLPIHNAFLPLFDVCHKLGGLGVSSMELCKLWGDDRKHLTTRTRQHIDFTAEETAEAHRQCKMLGINPNTPFVPLLARDNTYLQQIKEPTELDSYRNVEIDTFIPALEYIADRYKTIRMGSVVKSPLKTNHPNILDYSLSGKRTELLDIYLSGKCHFFFSSATGLDGLASLVFRKPVLYVDFMPISRAPILKPGCMLIPKQYWHVEEKRYLTLSELLESGMADMATPRQLNPKGIVVHDNTSQEILEAVKEMTARLDGSWIETVEDKERREQFWSHYKRLSPDNICVGLIGSAFLKNNPHWLR</sequence>
<evidence type="ECO:0000313" key="2">
    <source>
        <dbReference type="Proteomes" id="UP001061361"/>
    </source>
</evidence>
<reference evidence="1" key="1">
    <citation type="submission" date="2022-08" db="EMBL/GenBank/DDBJ databases">
        <title>Genome Sequence of the sulphate-reducing bacterium, Pseudodesulfovibrio portus JCM14722.</title>
        <authorList>
            <person name="Kondo R."/>
            <person name="Kataoka T."/>
        </authorList>
    </citation>
    <scope>NUCLEOTIDE SEQUENCE</scope>
    <source>
        <strain evidence="1">JCM 14722</strain>
    </source>
</reference>
<dbReference type="Proteomes" id="UP001061361">
    <property type="component" value="Chromosome"/>
</dbReference>